<evidence type="ECO:0000313" key="1">
    <source>
        <dbReference type="EMBL" id="BBA98465.1"/>
    </source>
</evidence>
<dbReference type="KEGG" id="arev:RVR_4655"/>
<name>A0A7U3VP93_9ACTN</name>
<reference evidence="1 2" key="4">
    <citation type="journal article" date="2020" name="Sci. Rep.">
        <title>beta-carboline chemical signals induce reveromycin production through a LuxR family regulator in Streptomyces sp. SN-593.</title>
        <authorList>
            <person name="Panthee S."/>
            <person name="Kito N."/>
            <person name="Hayashi T."/>
            <person name="Shimizu T."/>
            <person name="Ishikawa J."/>
            <person name="Hamamoto H."/>
            <person name="Osada H."/>
            <person name="Takahashi S."/>
        </authorList>
    </citation>
    <scope>NUCLEOTIDE SEQUENCE [LARGE SCALE GENOMIC DNA]</scope>
    <source>
        <strain evidence="1 2">SN-593</strain>
    </source>
</reference>
<reference evidence="1 2" key="3">
    <citation type="journal article" date="2011" name="Nat. Chem. Biol.">
        <title>Reveromycin A biosynthesis uses RevG and RevJ for stereospecific spiroacetal formation.</title>
        <authorList>
            <person name="Takahashi S."/>
            <person name="Toyoda A."/>
            <person name="Sekiyama Y."/>
            <person name="Takagi H."/>
            <person name="Nogawa T."/>
            <person name="Uramoto M."/>
            <person name="Suzuki R."/>
            <person name="Koshino H."/>
            <person name="Kumano T."/>
            <person name="Panthee S."/>
            <person name="Dairi T."/>
            <person name="Ishikawa J."/>
            <person name="Ikeda H."/>
            <person name="Sakaki Y."/>
            <person name="Osada H."/>
        </authorList>
    </citation>
    <scope>NUCLEOTIDE SEQUENCE [LARGE SCALE GENOMIC DNA]</scope>
    <source>
        <strain evidence="1 2">SN-593</strain>
    </source>
</reference>
<sequence length="40" mass="4094">MIRHWKTALIAGWTGIALIALLALACGLVLGLAIAGQPVP</sequence>
<evidence type="ECO:0008006" key="3">
    <source>
        <dbReference type="Google" id="ProtNLM"/>
    </source>
</evidence>
<accession>A0A7U3VP93</accession>
<dbReference type="EMBL" id="AP018365">
    <property type="protein sequence ID" value="BBA98465.1"/>
    <property type="molecule type" value="Genomic_DNA"/>
</dbReference>
<gene>
    <name evidence="1" type="ORF">RVR_4655</name>
</gene>
<protein>
    <recommendedName>
        <fullName evidence="3">Lipoprotein</fullName>
    </recommendedName>
</protein>
<dbReference type="AlphaFoldDB" id="A0A7U3VP93"/>
<organism evidence="1 2">
    <name type="scientific">Actinacidiphila reveromycinica</name>
    <dbReference type="NCBI Taxonomy" id="659352"/>
    <lineage>
        <taxon>Bacteria</taxon>
        <taxon>Bacillati</taxon>
        <taxon>Actinomycetota</taxon>
        <taxon>Actinomycetes</taxon>
        <taxon>Kitasatosporales</taxon>
        <taxon>Streptomycetaceae</taxon>
        <taxon>Actinacidiphila</taxon>
    </lineage>
</organism>
<evidence type="ECO:0000313" key="2">
    <source>
        <dbReference type="Proteomes" id="UP000595703"/>
    </source>
</evidence>
<dbReference type="PROSITE" id="PS51257">
    <property type="entry name" value="PROKAR_LIPOPROTEIN"/>
    <property type="match status" value="1"/>
</dbReference>
<dbReference type="Proteomes" id="UP000595703">
    <property type="component" value="Chromosome"/>
</dbReference>
<reference evidence="1 2" key="2">
    <citation type="journal article" date="2011" name="J. Antibiot.">
        <title>Furaquinocins I and J: novel polyketide isoprenoid hybrid compounds from Streptomyces reveromyceticus SN-593.</title>
        <authorList>
            <person name="Panthee S."/>
            <person name="Takahashi S."/>
            <person name="Takagi H."/>
            <person name="Nogawa T."/>
            <person name="Oowada E."/>
            <person name="Uramoto M."/>
            <person name="Osada H."/>
        </authorList>
    </citation>
    <scope>NUCLEOTIDE SEQUENCE [LARGE SCALE GENOMIC DNA]</scope>
    <source>
        <strain evidence="1 2">SN-593</strain>
    </source>
</reference>
<keyword evidence="2" id="KW-1185">Reference proteome</keyword>
<proteinExistence type="predicted"/>
<dbReference type="RefSeq" id="WP_272933086.1">
    <property type="nucleotide sequence ID" value="NZ_AP018365.1"/>
</dbReference>
<reference evidence="1 2" key="1">
    <citation type="journal article" date="2010" name="J. Bacteriol.">
        <title>Biochemical characterization of a novel indole prenyltransferase from Streptomyces sp. SN-593.</title>
        <authorList>
            <person name="Takahashi S."/>
            <person name="Takagi H."/>
            <person name="Toyoda A."/>
            <person name="Uramoto M."/>
            <person name="Nogawa T."/>
            <person name="Ueki M."/>
            <person name="Sakaki Y."/>
            <person name="Osada H."/>
        </authorList>
    </citation>
    <scope>NUCLEOTIDE SEQUENCE [LARGE SCALE GENOMIC DNA]</scope>
    <source>
        <strain evidence="1 2">SN-593</strain>
    </source>
</reference>